<evidence type="ECO:0000313" key="2">
    <source>
        <dbReference type="EMBL" id="RCI12632.1"/>
    </source>
</evidence>
<evidence type="ECO:0008006" key="4">
    <source>
        <dbReference type="Google" id="ProtNLM"/>
    </source>
</evidence>
<dbReference type="Proteomes" id="UP000253664">
    <property type="component" value="Unassembled WGS sequence"/>
</dbReference>
<feature type="transmembrane region" description="Helical" evidence="1">
    <location>
        <begin position="124"/>
        <end position="148"/>
    </location>
</feature>
<keyword evidence="1" id="KW-0812">Transmembrane</keyword>
<feature type="transmembrane region" description="Helical" evidence="1">
    <location>
        <begin position="301"/>
        <end position="323"/>
    </location>
</feature>
<evidence type="ECO:0000313" key="3">
    <source>
        <dbReference type="Proteomes" id="UP000253664"/>
    </source>
</evidence>
<sequence>MNTTATYRMSTIITERQNVHRRNTFHPVDWPTLKQQWANEREWKNDVDSVSIWSDDVGDDDHRSDYGPREGIARMLTVYPVRDAAWITAVAFMLGGVAFTTAALFTLLPLLFPQLAFPGQQEVAFPAALTTGSAFFFIGGNLATLGAFNVGRGPEPADEAMIKKKSKYNPALLGSKEWVWFPPWSDFKANYLSNPAFRGGVIATTGGYVLTSATIIGFPGVLDDKAPDFLDQFKRFVMTPLLIGASFLGIGALVLTLVIQERWYKPAIFLVAWHSTFWNVVGAAFLAASAALTILGPGLELQSAIATTASSLSFITAASLQWYKLMEFYPRD</sequence>
<dbReference type="OrthoDB" id="2603at2759"/>
<name>A0A367LEH4_9HYPO</name>
<accession>A0A367LEH4</accession>
<reference evidence="2 3" key="1">
    <citation type="journal article" date="2015" name="BMC Genomics">
        <title>Insights from the genome of Ophiocordyceps polyrhachis-furcata to pathogenicity and host specificity in insect fungi.</title>
        <authorList>
            <person name="Wichadakul D."/>
            <person name="Kobmoo N."/>
            <person name="Ingsriswang S."/>
            <person name="Tangphatsornruang S."/>
            <person name="Chantasingh D."/>
            <person name="Luangsa-ard J.J."/>
            <person name="Eurwilaichitr L."/>
        </authorList>
    </citation>
    <scope>NUCLEOTIDE SEQUENCE [LARGE SCALE GENOMIC DNA]</scope>
    <source>
        <strain evidence="2 3">BCC 54312</strain>
    </source>
</reference>
<feature type="transmembrane region" description="Helical" evidence="1">
    <location>
        <begin position="84"/>
        <end position="112"/>
    </location>
</feature>
<keyword evidence="3" id="KW-1185">Reference proteome</keyword>
<dbReference type="AlphaFoldDB" id="A0A367LEH4"/>
<keyword evidence="1" id="KW-0472">Membrane</keyword>
<comment type="caution">
    <text evidence="2">The sequence shown here is derived from an EMBL/GenBank/DDBJ whole genome shotgun (WGS) entry which is preliminary data.</text>
</comment>
<organism evidence="2 3">
    <name type="scientific">Ophiocordyceps polyrhachis-furcata BCC 54312</name>
    <dbReference type="NCBI Taxonomy" id="1330021"/>
    <lineage>
        <taxon>Eukaryota</taxon>
        <taxon>Fungi</taxon>
        <taxon>Dikarya</taxon>
        <taxon>Ascomycota</taxon>
        <taxon>Pezizomycotina</taxon>
        <taxon>Sordariomycetes</taxon>
        <taxon>Hypocreomycetidae</taxon>
        <taxon>Hypocreales</taxon>
        <taxon>Ophiocordycipitaceae</taxon>
        <taxon>Ophiocordyceps</taxon>
    </lineage>
</organism>
<dbReference type="EMBL" id="LKCN02000007">
    <property type="protein sequence ID" value="RCI12632.1"/>
    <property type="molecule type" value="Genomic_DNA"/>
</dbReference>
<protein>
    <recommendedName>
        <fullName evidence="4">Integral membrane protein</fullName>
    </recommendedName>
</protein>
<evidence type="ECO:0000256" key="1">
    <source>
        <dbReference type="SAM" id="Phobius"/>
    </source>
</evidence>
<feature type="transmembrane region" description="Helical" evidence="1">
    <location>
        <begin position="271"/>
        <end position="295"/>
    </location>
</feature>
<keyword evidence="1" id="KW-1133">Transmembrane helix</keyword>
<gene>
    <name evidence="2" type="ORF">L249_1234</name>
</gene>
<proteinExistence type="predicted"/>
<feature type="transmembrane region" description="Helical" evidence="1">
    <location>
        <begin position="196"/>
        <end position="218"/>
    </location>
</feature>
<feature type="transmembrane region" description="Helical" evidence="1">
    <location>
        <begin position="238"/>
        <end position="259"/>
    </location>
</feature>
<dbReference type="STRING" id="1330021.A0A367LEH4"/>